<accession>A0AAV0PGM3</accession>
<evidence type="ECO:0000256" key="7">
    <source>
        <dbReference type="ARBA" id="ARBA00022806"/>
    </source>
</evidence>
<dbReference type="GO" id="GO:0000727">
    <property type="term" value="P:double-strand break repair via break-induced replication"/>
    <property type="evidence" value="ECO:0007669"/>
    <property type="project" value="TreeGrafter"/>
</dbReference>
<dbReference type="PRINTS" id="PR01657">
    <property type="entry name" value="MCMFAMILY"/>
</dbReference>
<comment type="catalytic activity">
    <reaction evidence="12 15">
        <text>ATP + H2O = ADP + phosphate + H(+)</text>
        <dbReference type="Rhea" id="RHEA:13065"/>
        <dbReference type="ChEBI" id="CHEBI:15377"/>
        <dbReference type="ChEBI" id="CHEBI:15378"/>
        <dbReference type="ChEBI" id="CHEBI:30616"/>
        <dbReference type="ChEBI" id="CHEBI:43474"/>
        <dbReference type="ChEBI" id="CHEBI:456216"/>
        <dbReference type="EC" id="3.6.4.12"/>
    </reaction>
</comment>
<evidence type="ECO:0000256" key="12">
    <source>
        <dbReference type="ARBA" id="ARBA00047995"/>
    </source>
</evidence>
<dbReference type="GO" id="GO:0005524">
    <property type="term" value="F:ATP binding"/>
    <property type="evidence" value="ECO:0007669"/>
    <property type="project" value="UniProtKB-KW"/>
</dbReference>
<name>A0AAV0PGM3_9ROSI</name>
<keyword evidence="5 14" id="KW-0547">Nucleotide-binding</keyword>
<reference evidence="17" key="1">
    <citation type="submission" date="2022-08" db="EMBL/GenBank/DDBJ databases">
        <authorList>
            <person name="Gutierrez-Valencia J."/>
        </authorList>
    </citation>
    <scope>NUCLEOTIDE SEQUENCE</scope>
</reference>
<evidence type="ECO:0000256" key="1">
    <source>
        <dbReference type="ARBA" id="ARBA00004123"/>
    </source>
</evidence>
<keyword evidence="11 15" id="KW-0131">Cell cycle</keyword>
<dbReference type="CDD" id="cd17758">
    <property type="entry name" value="MCM7"/>
    <property type="match status" value="1"/>
</dbReference>
<dbReference type="Pfam" id="PF14551">
    <property type="entry name" value="MCM_N"/>
    <property type="match status" value="1"/>
</dbReference>
<organism evidence="17 18">
    <name type="scientific">Linum tenue</name>
    <dbReference type="NCBI Taxonomy" id="586396"/>
    <lineage>
        <taxon>Eukaryota</taxon>
        <taxon>Viridiplantae</taxon>
        <taxon>Streptophyta</taxon>
        <taxon>Embryophyta</taxon>
        <taxon>Tracheophyta</taxon>
        <taxon>Spermatophyta</taxon>
        <taxon>Magnoliopsida</taxon>
        <taxon>eudicotyledons</taxon>
        <taxon>Gunneridae</taxon>
        <taxon>Pentapetalae</taxon>
        <taxon>rosids</taxon>
        <taxon>fabids</taxon>
        <taxon>Malpighiales</taxon>
        <taxon>Linaceae</taxon>
        <taxon>Linum</taxon>
    </lineage>
</organism>
<dbReference type="Pfam" id="PF00493">
    <property type="entry name" value="MCM"/>
    <property type="match status" value="1"/>
</dbReference>
<dbReference type="Pfam" id="PF17855">
    <property type="entry name" value="MCM_lid"/>
    <property type="match status" value="1"/>
</dbReference>
<dbReference type="InterPro" id="IPR027417">
    <property type="entry name" value="P-loop_NTPase"/>
</dbReference>
<dbReference type="InterPro" id="IPR012340">
    <property type="entry name" value="NA-bd_OB-fold"/>
</dbReference>
<evidence type="ECO:0000256" key="15">
    <source>
        <dbReference type="RuleBase" id="RU365012"/>
    </source>
</evidence>
<dbReference type="FunFam" id="2.20.28.10:FF:000004">
    <property type="entry name" value="DNA replication licensing factor MCM7"/>
    <property type="match status" value="1"/>
</dbReference>
<keyword evidence="10 15" id="KW-0539">Nucleus</keyword>
<dbReference type="InterPro" id="IPR008050">
    <property type="entry name" value="MCM7"/>
</dbReference>
<dbReference type="GO" id="GO:0006271">
    <property type="term" value="P:DNA strand elongation involved in DNA replication"/>
    <property type="evidence" value="ECO:0007669"/>
    <property type="project" value="TreeGrafter"/>
</dbReference>
<evidence type="ECO:0000256" key="5">
    <source>
        <dbReference type="ARBA" id="ARBA00022741"/>
    </source>
</evidence>
<evidence type="ECO:0000256" key="6">
    <source>
        <dbReference type="ARBA" id="ARBA00022801"/>
    </source>
</evidence>
<dbReference type="PANTHER" id="PTHR11630">
    <property type="entry name" value="DNA REPLICATION LICENSING FACTOR MCM FAMILY MEMBER"/>
    <property type="match status" value="1"/>
</dbReference>
<dbReference type="GO" id="GO:0003697">
    <property type="term" value="F:single-stranded DNA binding"/>
    <property type="evidence" value="ECO:0007669"/>
    <property type="project" value="TreeGrafter"/>
</dbReference>
<dbReference type="GO" id="GO:0000347">
    <property type="term" value="C:THO complex"/>
    <property type="evidence" value="ECO:0007669"/>
    <property type="project" value="UniProtKB-ARBA"/>
</dbReference>
<dbReference type="FunFam" id="3.40.50.300:FF:000835">
    <property type="entry name" value="DNA replication licensing factor MCM7"/>
    <property type="match status" value="1"/>
</dbReference>
<evidence type="ECO:0000259" key="16">
    <source>
        <dbReference type="PROSITE" id="PS50051"/>
    </source>
</evidence>
<dbReference type="InterPro" id="IPR027925">
    <property type="entry name" value="MCM_N"/>
</dbReference>
<dbReference type="Gene3D" id="2.20.28.10">
    <property type="match status" value="1"/>
</dbReference>
<dbReference type="Gene3D" id="3.30.1640.10">
    <property type="entry name" value="mini-chromosome maintenance (MCM) complex, chain A, domain 1"/>
    <property type="match status" value="1"/>
</dbReference>
<dbReference type="PROSITE" id="PS00847">
    <property type="entry name" value="MCM_1"/>
    <property type="match status" value="1"/>
</dbReference>
<dbReference type="PROSITE" id="PS50051">
    <property type="entry name" value="MCM_2"/>
    <property type="match status" value="1"/>
</dbReference>
<evidence type="ECO:0000256" key="9">
    <source>
        <dbReference type="ARBA" id="ARBA00023125"/>
    </source>
</evidence>
<gene>
    <name evidence="15" type="primary">MCM7</name>
    <name evidence="17" type="ORF">LITE_LOCUS38296</name>
</gene>
<dbReference type="InterPro" id="IPR033762">
    <property type="entry name" value="MCM_OB"/>
</dbReference>
<keyword evidence="9 14" id="KW-0238">DNA-binding</keyword>
<dbReference type="EC" id="3.6.4.12" evidence="3 15"/>
<dbReference type="GO" id="GO:0016787">
    <property type="term" value="F:hydrolase activity"/>
    <property type="evidence" value="ECO:0007669"/>
    <property type="project" value="UniProtKB-KW"/>
</dbReference>
<dbReference type="GO" id="GO:0017116">
    <property type="term" value="F:single-stranded DNA helicase activity"/>
    <property type="evidence" value="ECO:0007669"/>
    <property type="project" value="TreeGrafter"/>
</dbReference>
<evidence type="ECO:0000256" key="4">
    <source>
        <dbReference type="ARBA" id="ARBA00022705"/>
    </source>
</evidence>
<comment type="subcellular location">
    <subcellularLocation>
        <location evidence="1 15">Nucleus</location>
    </subcellularLocation>
</comment>
<evidence type="ECO:0000256" key="8">
    <source>
        <dbReference type="ARBA" id="ARBA00022840"/>
    </source>
</evidence>
<evidence type="ECO:0000256" key="2">
    <source>
        <dbReference type="ARBA" id="ARBA00008010"/>
    </source>
</evidence>
<evidence type="ECO:0000313" key="17">
    <source>
        <dbReference type="EMBL" id="CAI0469755.1"/>
    </source>
</evidence>
<keyword evidence="6 15" id="KW-0378">Hydrolase</keyword>
<dbReference type="InterPro" id="IPR031327">
    <property type="entry name" value="MCM"/>
</dbReference>
<protein>
    <recommendedName>
        <fullName evidence="13 15">DNA replication licensing factor MCM7</fullName>
        <ecNumber evidence="3 15">3.6.4.12</ecNumber>
    </recommendedName>
</protein>
<evidence type="ECO:0000256" key="11">
    <source>
        <dbReference type="ARBA" id="ARBA00023306"/>
    </source>
</evidence>
<dbReference type="InterPro" id="IPR041562">
    <property type="entry name" value="MCM_lid"/>
</dbReference>
<dbReference type="Pfam" id="PF17207">
    <property type="entry name" value="MCM_OB"/>
    <property type="match status" value="1"/>
</dbReference>
<keyword evidence="4 15" id="KW-0235">DNA replication</keyword>
<dbReference type="Gene3D" id="3.40.50.300">
    <property type="entry name" value="P-loop containing nucleotide triphosphate hydrolases"/>
    <property type="match status" value="1"/>
</dbReference>
<dbReference type="SMART" id="SM00350">
    <property type="entry name" value="MCM"/>
    <property type="match status" value="1"/>
</dbReference>
<dbReference type="Gene3D" id="2.40.50.140">
    <property type="entry name" value="Nucleic acid-binding proteins"/>
    <property type="match status" value="1"/>
</dbReference>
<evidence type="ECO:0000256" key="3">
    <source>
        <dbReference type="ARBA" id="ARBA00012551"/>
    </source>
</evidence>
<evidence type="ECO:0000256" key="10">
    <source>
        <dbReference type="ARBA" id="ARBA00023242"/>
    </source>
</evidence>
<evidence type="ECO:0000256" key="13">
    <source>
        <dbReference type="ARBA" id="ARBA00073503"/>
    </source>
</evidence>
<dbReference type="SUPFAM" id="SSF50249">
    <property type="entry name" value="Nucleic acid-binding proteins"/>
    <property type="match status" value="1"/>
</dbReference>
<comment type="function">
    <text evidence="15">Acts as component of the MCM2-7 complex (MCM complex) which is the replicative helicase essential for 'once per cell cycle' DNA replication initiation and elongation in eukaryotic cells. The active ATPase sites in the MCM2-7 ring are formed through the interaction surfaces of two neighboring subunits such that a critical structure of a conserved arginine finger motif is provided in trans relative to the ATP-binding site of the Walker A box of the adjacent subunit. The six ATPase active sites, however, are likely to contribute differentially to the complex helicase activity.</text>
</comment>
<keyword evidence="18" id="KW-1185">Reference proteome</keyword>
<keyword evidence="8 14" id="KW-0067">ATP-binding</keyword>
<dbReference type="InterPro" id="IPR001208">
    <property type="entry name" value="MCM_dom"/>
</dbReference>
<dbReference type="PANTHER" id="PTHR11630:SF26">
    <property type="entry name" value="DNA REPLICATION LICENSING FACTOR MCM7"/>
    <property type="match status" value="1"/>
</dbReference>
<comment type="similarity">
    <text evidence="2 14">Belongs to the MCM family.</text>
</comment>
<dbReference type="InterPro" id="IPR018525">
    <property type="entry name" value="MCM_CS"/>
</dbReference>
<dbReference type="GO" id="GO:0042555">
    <property type="term" value="C:MCM complex"/>
    <property type="evidence" value="ECO:0007669"/>
    <property type="project" value="InterPro"/>
</dbReference>
<feature type="domain" description="MCM C-terminal AAA(+) ATPase" evidence="16">
    <location>
        <begin position="326"/>
        <end position="533"/>
    </location>
</feature>
<evidence type="ECO:0000256" key="14">
    <source>
        <dbReference type="RuleBase" id="RU004070"/>
    </source>
</evidence>
<keyword evidence="7 15" id="KW-0347">Helicase</keyword>
<dbReference type="AlphaFoldDB" id="A0AAV0PGM3"/>
<dbReference type="PRINTS" id="PR01663">
    <property type="entry name" value="MCMPROTEIN7"/>
</dbReference>
<dbReference type="EMBL" id="CAMGYJ010000009">
    <property type="protein sequence ID" value="CAI0469755.1"/>
    <property type="molecule type" value="Genomic_DNA"/>
</dbReference>
<dbReference type="SUPFAM" id="SSF52540">
    <property type="entry name" value="P-loop containing nucleoside triphosphate hydrolases"/>
    <property type="match status" value="1"/>
</dbReference>
<proteinExistence type="inferred from homology"/>
<comment type="caution">
    <text evidence="17">The sequence shown here is derived from an EMBL/GenBank/DDBJ whole genome shotgun (WGS) entry which is preliminary data.</text>
</comment>
<sequence>MKPLDLTAEKDFAKEFLREFVDANGEAKYMNILQDVANHKVRAVQIELDDVYNWTGADEDFPKRVTENTRRYLGTFASAIDELMPEPTETFPDDDHDILMTQRSEDPTESADGSDQQQKMPPEIKRFYEVYIKAASKDKQLIIRSVKASNIGHLVRVSGIVTRCSDVKPLMQVAVYTCEDCGFEIYQEVTARAFMPLFKCPSKRCVTNNRNGNLILQLRASKFQKFQEAKVQELAEDVPMGHIPRSMTIHFRGELTRKVAPGDIVELSGIFLPIPYTGFRAMRAGLVADTYLDVMSVNHSKKRYEEYEQGGDEEEQIMRLAGDGDIYNKLARSLAPEIYGHEDIKKALLLLLVGAPHRKLKDGMKIRGDLHICLMGDPGVAKSQLLKHIINVAPRGVYTTGKGSSGVGLTAAVQRDTVTNEMVLEGGALQVLADMGICAIDEFDKMDESDRTAIHEVMEQQTVSIAKAGITTSLNARTAVLAAANPAWGRYDMRRSPAENINLPPALLSRFDLLWLILDRADMDADLELARHVVYVHQNKKSPALGFDPLEPSILRAYISAARRFSPYVPRNLEEYIATAYSSIRQEEAKSNAPHSYTTVRTLLSILRISAVSRSHLCWHKWITKFHNPNMNK</sequence>
<dbReference type="GO" id="GO:0006270">
    <property type="term" value="P:DNA replication initiation"/>
    <property type="evidence" value="ECO:0007669"/>
    <property type="project" value="InterPro"/>
</dbReference>
<evidence type="ECO:0000313" key="18">
    <source>
        <dbReference type="Proteomes" id="UP001154282"/>
    </source>
</evidence>
<dbReference type="Proteomes" id="UP001154282">
    <property type="component" value="Unassembled WGS sequence"/>
</dbReference>